<dbReference type="AlphaFoldDB" id="A0A5J4U3A2"/>
<protein>
    <submittedName>
        <fullName evidence="1">Uncharacterized protein</fullName>
    </submittedName>
</protein>
<accession>A0A5J4U3A2</accession>
<dbReference type="EMBL" id="SNRW01022037">
    <property type="protein sequence ID" value="KAA6364125.1"/>
    <property type="molecule type" value="Genomic_DNA"/>
</dbReference>
<proteinExistence type="predicted"/>
<evidence type="ECO:0000313" key="2">
    <source>
        <dbReference type="Proteomes" id="UP000324800"/>
    </source>
</evidence>
<name>A0A5J4U3A2_9EUKA</name>
<gene>
    <name evidence="1" type="ORF">EZS28_040348</name>
</gene>
<comment type="caution">
    <text evidence="1">The sequence shown here is derived from an EMBL/GenBank/DDBJ whole genome shotgun (WGS) entry which is preliminary data.</text>
</comment>
<organism evidence="1 2">
    <name type="scientific">Streblomastix strix</name>
    <dbReference type="NCBI Taxonomy" id="222440"/>
    <lineage>
        <taxon>Eukaryota</taxon>
        <taxon>Metamonada</taxon>
        <taxon>Preaxostyla</taxon>
        <taxon>Oxymonadida</taxon>
        <taxon>Streblomastigidae</taxon>
        <taxon>Streblomastix</taxon>
    </lineage>
</organism>
<dbReference type="Proteomes" id="UP000324800">
    <property type="component" value="Unassembled WGS sequence"/>
</dbReference>
<evidence type="ECO:0000313" key="1">
    <source>
        <dbReference type="EMBL" id="KAA6364125.1"/>
    </source>
</evidence>
<reference evidence="1 2" key="1">
    <citation type="submission" date="2019-03" db="EMBL/GenBank/DDBJ databases">
        <title>Single cell metagenomics reveals metabolic interactions within the superorganism composed of flagellate Streblomastix strix and complex community of Bacteroidetes bacteria on its surface.</title>
        <authorList>
            <person name="Treitli S.C."/>
            <person name="Kolisko M."/>
            <person name="Husnik F."/>
            <person name="Keeling P."/>
            <person name="Hampl V."/>
        </authorList>
    </citation>
    <scope>NUCLEOTIDE SEQUENCE [LARGE SCALE GENOMIC DNA]</scope>
    <source>
        <strain evidence="1">ST1C</strain>
    </source>
</reference>
<sequence length="129" mass="14949">MDRHQQQDISLGNRIKKQIRYQGCRWQGIIQQGKKNQRKFNEFVSGNNSGFVSSKNNAKHCRYYTIGRDKTVKRDNNQRKKINGQRESAINKIEYEEEESKSSSGQNVGFRVKLGQDGARLFQHPSEAS</sequence>